<evidence type="ECO:0000256" key="4">
    <source>
        <dbReference type="ARBA" id="ARBA00011752"/>
    </source>
</evidence>
<dbReference type="OrthoDB" id="13290at2"/>
<dbReference type="EMBL" id="FWFR01000002">
    <property type="protein sequence ID" value="SLN62733.1"/>
    <property type="molecule type" value="Genomic_DNA"/>
</dbReference>
<dbReference type="GO" id="GO:0042597">
    <property type="term" value="C:periplasmic space"/>
    <property type="evidence" value="ECO:0007669"/>
    <property type="project" value="UniProtKB-SubCell"/>
</dbReference>
<evidence type="ECO:0000256" key="6">
    <source>
        <dbReference type="ARBA" id="ARBA00022448"/>
    </source>
</evidence>
<evidence type="ECO:0000256" key="15">
    <source>
        <dbReference type="PIRSR" id="PIRSR006105-1"/>
    </source>
</evidence>
<keyword evidence="12 16" id="KW-0408">Iron</keyword>
<evidence type="ECO:0000256" key="9">
    <source>
        <dbReference type="ARBA" id="ARBA00022729"/>
    </source>
</evidence>
<keyword evidence="8 16" id="KW-0479">Metal-binding</keyword>
<proteinExistence type="inferred from homology"/>
<evidence type="ECO:0000313" key="19">
    <source>
        <dbReference type="Proteomes" id="UP000193200"/>
    </source>
</evidence>
<keyword evidence="19" id="KW-1185">Reference proteome</keyword>
<evidence type="ECO:0000256" key="1">
    <source>
        <dbReference type="ARBA" id="ARBA00002599"/>
    </source>
</evidence>
<reference evidence="18 19" key="1">
    <citation type="submission" date="2017-03" db="EMBL/GenBank/DDBJ databases">
        <authorList>
            <person name="Afonso C.L."/>
            <person name="Miller P.J."/>
            <person name="Scott M.A."/>
            <person name="Spackman E."/>
            <person name="Goraichik I."/>
            <person name="Dimitrov K.M."/>
            <person name="Suarez D.L."/>
            <person name="Swayne D.E."/>
        </authorList>
    </citation>
    <scope>NUCLEOTIDE SEQUENCE [LARGE SCALE GENOMIC DNA]</scope>
    <source>
        <strain evidence="18 19">CECT 7691</strain>
    </source>
</reference>
<evidence type="ECO:0000256" key="13">
    <source>
        <dbReference type="ARBA" id="ARBA00031832"/>
    </source>
</evidence>
<dbReference type="SUPFAM" id="SSF48695">
    <property type="entry name" value="Multiheme cytochromes"/>
    <property type="match status" value="1"/>
</dbReference>
<keyword evidence="10 14" id="KW-0574">Periplasm</keyword>
<dbReference type="FunFam" id="1.10.1130.10:FF:000001">
    <property type="entry name" value="Periplasmic nitrate reductase, electron transfer subunit"/>
    <property type="match status" value="1"/>
</dbReference>
<comment type="subcellular location">
    <subcellularLocation>
        <location evidence="2 14">Periplasm</location>
    </subcellularLocation>
</comment>
<dbReference type="Gene3D" id="1.10.1130.10">
    <property type="entry name" value="Flavocytochrome C3, Chain A"/>
    <property type="match status" value="1"/>
</dbReference>
<evidence type="ECO:0000256" key="7">
    <source>
        <dbReference type="ARBA" id="ARBA00022617"/>
    </source>
</evidence>
<dbReference type="InParanoid" id="A0A1Y5TIE7"/>
<comment type="PTM">
    <text evidence="15">Binds 2 heme C groups per subunit.</text>
</comment>
<keyword evidence="11 14" id="KW-0249">Electron transport</keyword>
<evidence type="ECO:0000256" key="12">
    <source>
        <dbReference type="ARBA" id="ARBA00023004"/>
    </source>
</evidence>
<comment type="similarity">
    <text evidence="3 14">Belongs to the NapB family.</text>
</comment>
<feature type="binding site" description="covalent" evidence="15">
    <location>
        <position position="125"/>
    </location>
    <ligand>
        <name>heme c</name>
        <dbReference type="ChEBI" id="CHEBI:61717"/>
        <label>2</label>
    </ligand>
</feature>
<evidence type="ECO:0000256" key="10">
    <source>
        <dbReference type="ARBA" id="ARBA00022764"/>
    </source>
</evidence>
<feature type="binding site" description="axial binding residue" evidence="16">
    <location>
        <position position="103"/>
    </location>
    <ligand>
        <name>heme c</name>
        <dbReference type="ChEBI" id="CHEBI:61717"/>
        <label>2</label>
    </ligand>
    <ligandPart>
        <name>Fe</name>
        <dbReference type="ChEBI" id="CHEBI:18248"/>
    </ligandPart>
</feature>
<feature type="binding site" description="axial binding residue" evidence="16">
    <location>
        <position position="126"/>
    </location>
    <ligand>
        <name>heme c</name>
        <dbReference type="ChEBI" id="CHEBI:61717"/>
        <label>2</label>
    </ligand>
    <ligandPart>
        <name>Fe</name>
        <dbReference type="ChEBI" id="CHEBI:18248"/>
    </ligandPart>
</feature>
<feature type="binding site" description="covalent" evidence="15">
    <location>
        <position position="122"/>
    </location>
    <ligand>
        <name>heme c</name>
        <dbReference type="ChEBI" id="CHEBI:61717"/>
        <label>2</label>
    </ligand>
</feature>
<dbReference type="Proteomes" id="UP000193200">
    <property type="component" value="Unassembled WGS sequence"/>
</dbReference>
<name>A0A1Y5TIE7_9PROT</name>
<dbReference type="InterPro" id="IPR036280">
    <property type="entry name" value="Multihaem_cyt_sf"/>
</dbReference>
<comment type="function">
    <text evidence="1">Electron transfer subunit of the periplasmic nitrate reductase complex NapAB. Receives electrons from the membrane-anchored tetraheme c-type NapC protein and transfers these to NapA subunit, thus allowing electron flow between membrane and periplasm. Essential for periplasmic nitrate reduction with nitrate as the terminal electron acceptor.</text>
</comment>
<sequence>MKKSVLAVLALLFAVAPLQAQDVPHSIAGLRGEATLGGDTMPPPIARTEDSASRRVRNYPEQPPTIPHEIDGYQVTRNANKCLSCHARARTQESGAPMVSITHFMDRDGQFLAAISPRRYFCNQCHVTQQRIDPAVANGFVDIDSLLAAERDKE</sequence>
<dbReference type="Pfam" id="PF03892">
    <property type="entry name" value="NapB"/>
    <property type="match status" value="1"/>
</dbReference>
<feature type="chain" id="PRO_5012554393" description="Periplasmic nitrate reductase, electron transfer subunit" evidence="17">
    <location>
        <begin position="21"/>
        <end position="154"/>
    </location>
</feature>
<evidence type="ECO:0000256" key="17">
    <source>
        <dbReference type="SAM" id="SignalP"/>
    </source>
</evidence>
<keyword evidence="7 15" id="KW-0349">Heme</keyword>
<dbReference type="PANTHER" id="PTHR38604:SF1">
    <property type="entry name" value="PERIPLASMIC NITRATE REDUCTASE, ELECTRON TRANSFER SUBUNIT"/>
    <property type="match status" value="1"/>
</dbReference>
<accession>A0A1Y5TIE7</accession>
<evidence type="ECO:0000313" key="18">
    <source>
        <dbReference type="EMBL" id="SLN62733.1"/>
    </source>
</evidence>
<gene>
    <name evidence="18" type="primary">napB</name>
    <name evidence="18" type="ORF">OCH7691_02791</name>
</gene>
<comment type="subunit">
    <text evidence="4 14">Component of the periplasmic nitrate reductase NapAB complex composed of NapA and NapB.</text>
</comment>
<evidence type="ECO:0000256" key="2">
    <source>
        <dbReference type="ARBA" id="ARBA00004418"/>
    </source>
</evidence>
<feature type="binding site" description="covalent" evidence="15">
    <location>
        <position position="85"/>
    </location>
    <ligand>
        <name>heme c</name>
        <dbReference type="ChEBI" id="CHEBI:61717"/>
        <label>1</label>
    </ligand>
</feature>
<evidence type="ECO:0000256" key="14">
    <source>
        <dbReference type="PIRNR" id="PIRNR006105"/>
    </source>
</evidence>
<keyword evidence="9 17" id="KW-0732">Signal</keyword>
<dbReference type="AlphaFoldDB" id="A0A1Y5TIE7"/>
<dbReference type="RefSeq" id="WP_085884122.1">
    <property type="nucleotide sequence ID" value="NZ_FWFR01000002.1"/>
</dbReference>
<feature type="binding site" description="covalent" evidence="15">
    <location>
        <position position="82"/>
    </location>
    <ligand>
        <name>heme c</name>
        <dbReference type="ChEBI" id="CHEBI:61717"/>
        <label>1</label>
    </ligand>
</feature>
<feature type="binding site" description="axial binding residue" evidence="16">
    <location>
        <position position="68"/>
    </location>
    <ligand>
        <name>heme c</name>
        <dbReference type="ChEBI" id="CHEBI:61717"/>
        <label>1</label>
    </ligand>
    <ligandPart>
        <name>Fe</name>
        <dbReference type="ChEBI" id="CHEBI:18248"/>
    </ligandPart>
</feature>
<dbReference type="PANTHER" id="PTHR38604">
    <property type="entry name" value="PERIPLASMIC NITRATE REDUCTASE, ELECTRON TRANSFER SUBUNIT"/>
    <property type="match status" value="1"/>
</dbReference>
<dbReference type="GO" id="GO:0009061">
    <property type="term" value="P:anaerobic respiration"/>
    <property type="evidence" value="ECO:0007669"/>
    <property type="project" value="InterPro"/>
</dbReference>
<dbReference type="InterPro" id="IPR005591">
    <property type="entry name" value="NapB"/>
</dbReference>
<dbReference type="FunCoup" id="A0A1Y5TIE7">
    <property type="interactions" value="48"/>
</dbReference>
<keyword evidence="6 14" id="KW-0813">Transport</keyword>
<dbReference type="GO" id="GO:0046872">
    <property type="term" value="F:metal ion binding"/>
    <property type="evidence" value="ECO:0007669"/>
    <property type="project" value="UniProtKB-KW"/>
</dbReference>
<organism evidence="18 19">
    <name type="scientific">Oceanibacterium hippocampi</name>
    <dbReference type="NCBI Taxonomy" id="745714"/>
    <lineage>
        <taxon>Bacteria</taxon>
        <taxon>Pseudomonadati</taxon>
        <taxon>Pseudomonadota</taxon>
        <taxon>Alphaproteobacteria</taxon>
        <taxon>Sneathiellales</taxon>
        <taxon>Sneathiellaceae</taxon>
        <taxon>Oceanibacterium</taxon>
    </lineage>
</organism>
<protein>
    <recommendedName>
        <fullName evidence="5 14">Periplasmic nitrate reductase, electron transfer subunit</fullName>
    </recommendedName>
    <alternativeName>
        <fullName evidence="13 14">Diheme cytochrome c NapB</fullName>
    </alternativeName>
</protein>
<dbReference type="PIRSF" id="PIRSF006105">
    <property type="entry name" value="NapB"/>
    <property type="match status" value="1"/>
</dbReference>
<evidence type="ECO:0000256" key="3">
    <source>
        <dbReference type="ARBA" id="ARBA00007368"/>
    </source>
</evidence>
<evidence type="ECO:0000256" key="8">
    <source>
        <dbReference type="ARBA" id="ARBA00022723"/>
    </source>
</evidence>
<evidence type="ECO:0000256" key="16">
    <source>
        <dbReference type="PIRSR" id="PIRSR006105-2"/>
    </source>
</evidence>
<feature type="binding site" description="axial binding residue" evidence="16">
    <location>
        <position position="86"/>
    </location>
    <ligand>
        <name>heme c</name>
        <dbReference type="ChEBI" id="CHEBI:61717"/>
        <label>1</label>
    </ligand>
    <ligandPart>
        <name>Fe</name>
        <dbReference type="ChEBI" id="CHEBI:18248"/>
    </ligandPart>
</feature>
<feature type="signal peptide" evidence="17">
    <location>
        <begin position="1"/>
        <end position="20"/>
    </location>
</feature>
<evidence type="ECO:0000256" key="11">
    <source>
        <dbReference type="ARBA" id="ARBA00022982"/>
    </source>
</evidence>
<evidence type="ECO:0000256" key="5">
    <source>
        <dbReference type="ARBA" id="ARBA00013773"/>
    </source>
</evidence>